<reference evidence="1 2" key="1">
    <citation type="submission" date="2018-11" db="EMBL/GenBank/DDBJ databases">
        <authorList>
            <consortium name="Pathogen Informatics"/>
        </authorList>
    </citation>
    <scope>NUCLEOTIDE SEQUENCE [LARGE SCALE GENOMIC DNA]</scope>
</reference>
<organism evidence="1 2">
    <name type="scientific">Brugia timori</name>
    <dbReference type="NCBI Taxonomy" id="42155"/>
    <lineage>
        <taxon>Eukaryota</taxon>
        <taxon>Metazoa</taxon>
        <taxon>Ecdysozoa</taxon>
        <taxon>Nematoda</taxon>
        <taxon>Chromadorea</taxon>
        <taxon>Rhabditida</taxon>
        <taxon>Spirurina</taxon>
        <taxon>Spiruromorpha</taxon>
        <taxon>Filarioidea</taxon>
        <taxon>Onchocercidae</taxon>
        <taxon>Brugia</taxon>
    </lineage>
</organism>
<proteinExistence type="predicted"/>
<sequence>MWTAITVLVERNVHRLCVLKDNGAIEVISSFYILNILHHGLISLSDIMNFLVVNVADMSAENLHYHSRFSQHSRHSSLGILPEGLESLVFLKNVRRTEYEKNILLRNQEIEAP</sequence>
<accession>A0A3P7YAB6</accession>
<dbReference type="AlphaFoldDB" id="A0A3P7YAB6"/>
<protein>
    <submittedName>
        <fullName evidence="1">Uncharacterized protein</fullName>
    </submittedName>
</protein>
<evidence type="ECO:0000313" key="2">
    <source>
        <dbReference type="Proteomes" id="UP000280834"/>
    </source>
</evidence>
<dbReference type="Proteomes" id="UP000280834">
    <property type="component" value="Unassembled WGS sequence"/>
</dbReference>
<evidence type="ECO:0000313" key="1">
    <source>
        <dbReference type="EMBL" id="VDO34095.1"/>
    </source>
</evidence>
<name>A0A3P7YAB6_9BILA</name>
<dbReference type="EMBL" id="UZAG01017319">
    <property type="protein sequence ID" value="VDO34095.1"/>
    <property type="molecule type" value="Genomic_DNA"/>
</dbReference>
<keyword evidence="2" id="KW-1185">Reference proteome</keyword>
<dbReference type="InterPro" id="IPR046342">
    <property type="entry name" value="CBS_dom_sf"/>
</dbReference>
<gene>
    <name evidence="1" type="ORF">BTMF_LOCUS10042</name>
</gene>
<dbReference type="Gene3D" id="3.10.580.10">
    <property type="entry name" value="CBS-domain"/>
    <property type="match status" value="1"/>
</dbReference>